<dbReference type="EMBL" id="AACKNS010000002">
    <property type="protein sequence ID" value="EAK9993820.1"/>
    <property type="molecule type" value="Genomic_DNA"/>
</dbReference>
<evidence type="ECO:0000313" key="2">
    <source>
        <dbReference type="Proteomes" id="UP000476009"/>
    </source>
</evidence>
<evidence type="ECO:0000313" key="1">
    <source>
        <dbReference type="EMBL" id="EAK9993820.1"/>
    </source>
</evidence>
<dbReference type="Proteomes" id="UP000476009">
    <property type="component" value="Unassembled WGS sequence"/>
</dbReference>
<comment type="caution">
    <text evidence="1">The sequence shown here is derived from an EMBL/GenBank/DDBJ whole genome shotgun (WGS) entry which is preliminary data.</text>
</comment>
<sequence length="82" mass="9645">MLVFPEDFNKVSSNVLKNSLFSLCFYQKNSLNDKKQEVIFKDYALVFILDGSKSVYTMDNHFKANKDEIIFLQKILFLLEII</sequence>
<organism evidence="1 2">
    <name type="scientific">Campylobacter lari</name>
    <dbReference type="NCBI Taxonomy" id="201"/>
    <lineage>
        <taxon>Bacteria</taxon>
        <taxon>Pseudomonadati</taxon>
        <taxon>Campylobacterota</taxon>
        <taxon>Epsilonproteobacteria</taxon>
        <taxon>Campylobacterales</taxon>
        <taxon>Campylobacteraceae</taxon>
        <taxon>Campylobacter</taxon>
    </lineage>
</organism>
<protein>
    <submittedName>
        <fullName evidence="1">Uncharacterized protein</fullName>
    </submittedName>
</protein>
<dbReference type="RefSeq" id="WP_258108409.1">
    <property type="nucleotide sequence ID" value="NZ_CP176588.1"/>
</dbReference>
<name>A0A6L1L092_CAMLA</name>
<reference evidence="1 2" key="1">
    <citation type="submission" date="2018-05" db="EMBL/GenBank/DDBJ databases">
        <authorList>
            <consortium name="PulseNet: The National Subtyping Network for Foodborne Disease Surveillance"/>
            <person name="Tarr C.L."/>
            <person name="Trees E."/>
            <person name="Katz L.S."/>
            <person name="Carleton-Romer H.A."/>
            <person name="Stroika S."/>
            <person name="Kucerova Z."/>
            <person name="Roache K.F."/>
            <person name="Sabol A.L."/>
            <person name="Besser J."/>
            <person name="Gerner-Smidt P."/>
        </authorList>
    </citation>
    <scope>NUCLEOTIDE SEQUENCE [LARGE SCALE GENOMIC DNA]</scope>
    <source>
        <strain evidence="1 2">D5625</strain>
    </source>
</reference>
<gene>
    <name evidence="1" type="ORF">A9458_03005</name>
</gene>
<proteinExistence type="predicted"/>
<dbReference type="AlphaFoldDB" id="A0A6L1L092"/>
<accession>A0A6L1L092</accession>